<dbReference type="AlphaFoldDB" id="A0A9D1KL88"/>
<feature type="binding site" evidence="4 6">
    <location>
        <position position="111"/>
    </location>
    <ligand>
        <name>substrate</name>
    </ligand>
</feature>
<protein>
    <recommendedName>
        <fullName evidence="4">tRNA pseudouridine synthase A</fullName>
        <ecNumber evidence="4">5.4.99.12</ecNumber>
    </recommendedName>
    <alternativeName>
        <fullName evidence="4">tRNA pseudouridine(38-40) synthase</fullName>
    </alternativeName>
    <alternativeName>
        <fullName evidence="4">tRNA pseudouridylate synthase I</fullName>
    </alternativeName>
    <alternativeName>
        <fullName evidence="4">tRNA-uridine isomerase I</fullName>
    </alternativeName>
</protein>
<evidence type="ECO:0000256" key="5">
    <source>
        <dbReference type="PIRSR" id="PIRSR001430-1"/>
    </source>
</evidence>
<comment type="subunit">
    <text evidence="4">Homodimer.</text>
</comment>
<evidence type="ECO:0000259" key="8">
    <source>
        <dbReference type="Pfam" id="PF01416"/>
    </source>
</evidence>
<comment type="function">
    <text evidence="4">Formation of pseudouridine at positions 38, 39 and 40 in the anticodon stem and loop of transfer RNAs.</text>
</comment>
<dbReference type="InterPro" id="IPR020097">
    <property type="entry name" value="PsdUridine_synth_TruA_a/b_dom"/>
</dbReference>
<dbReference type="EC" id="5.4.99.12" evidence="4"/>
<comment type="catalytic activity">
    <reaction evidence="4 7">
        <text>uridine(38/39/40) in tRNA = pseudouridine(38/39/40) in tRNA</text>
        <dbReference type="Rhea" id="RHEA:22376"/>
        <dbReference type="Rhea" id="RHEA-COMP:10085"/>
        <dbReference type="Rhea" id="RHEA-COMP:10087"/>
        <dbReference type="ChEBI" id="CHEBI:65314"/>
        <dbReference type="ChEBI" id="CHEBI:65315"/>
        <dbReference type="EC" id="5.4.99.12"/>
    </reaction>
</comment>
<dbReference type="InterPro" id="IPR020103">
    <property type="entry name" value="PsdUridine_synth_cat_dom_sf"/>
</dbReference>
<name>A0A9D1KL88_9FIRM</name>
<dbReference type="InterPro" id="IPR001406">
    <property type="entry name" value="PsdUridine_synth_TruA"/>
</dbReference>
<dbReference type="PANTHER" id="PTHR11142:SF0">
    <property type="entry name" value="TRNA PSEUDOURIDINE SYNTHASE-LIKE 1"/>
    <property type="match status" value="1"/>
</dbReference>
<keyword evidence="2 4" id="KW-0819">tRNA processing</keyword>
<organism evidence="9 10">
    <name type="scientific">Candidatus Faeciplasma pullistercoris</name>
    <dbReference type="NCBI Taxonomy" id="2840800"/>
    <lineage>
        <taxon>Bacteria</taxon>
        <taxon>Bacillati</taxon>
        <taxon>Bacillota</taxon>
        <taxon>Clostridia</taxon>
        <taxon>Eubacteriales</taxon>
        <taxon>Oscillospiraceae</taxon>
        <taxon>Oscillospiraceae incertae sedis</taxon>
        <taxon>Candidatus Faeciplasma</taxon>
    </lineage>
</organism>
<feature type="active site" description="Nucleophile" evidence="4 5">
    <location>
        <position position="53"/>
    </location>
</feature>
<dbReference type="InterPro" id="IPR020095">
    <property type="entry name" value="PsdUridine_synth_TruA_C"/>
</dbReference>
<dbReference type="Gene3D" id="3.30.70.660">
    <property type="entry name" value="Pseudouridine synthase I, catalytic domain, C-terminal subdomain"/>
    <property type="match status" value="1"/>
</dbReference>
<dbReference type="SUPFAM" id="SSF55120">
    <property type="entry name" value="Pseudouridine synthase"/>
    <property type="match status" value="1"/>
</dbReference>
<dbReference type="GO" id="GO:0003723">
    <property type="term" value="F:RNA binding"/>
    <property type="evidence" value="ECO:0007669"/>
    <property type="project" value="InterPro"/>
</dbReference>
<dbReference type="HAMAP" id="MF_00171">
    <property type="entry name" value="TruA"/>
    <property type="match status" value="1"/>
</dbReference>
<dbReference type="PIRSF" id="PIRSF001430">
    <property type="entry name" value="tRNA_psdUrid_synth"/>
    <property type="match status" value="1"/>
</dbReference>
<dbReference type="InterPro" id="IPR020094">
    <property type="entry name" value="TruA/RsuA/RluB/E/F_N"/>
</dbReference>
<feature type="domain" description="Pseudouridine synthase I TruA alpha/beta" evidence="8">
    <location>
        <begin position="9"/>
        <end position="105"/>
    </location>
</feature>
<dbReference type="GO" id="GO:0160147">
    <property type="term" value="F:tRNA pseudouridine(38-40) synthase activity"/>
    <property type="evidence" value="ECO:0007669"/>
    <property type="project" value="UniProtKB-EC"/>
</dbReference>
<comment type="caution">
    <text evidence="4">Lacks conserved residue(s) required for the propagation of feature annotation.</text>
</comment>
<dbReference type="EMBL" id="DVLL01000021">
    <property type="protein sequence ID" value="HIT59197.1"/>
    <property type="molecule type" value="Genomic_DNA"/>
</dbReference>
<keyword evidence="3 4" id="KW-0413">Isomerase</keyword>
<evidence type="ECO:0000313" key="10">
    <source>
        <dbReference type="Proteomes" id="UP000824136"/>
    </source>
</evidence>
<dbReference type="Gene3D" id="3.30.70.580">
    <property type="entry name" value="Pseudouridine synthase I, catalytic domain, N-terminal subdomain"/>
    <property type="match status" value="1"/>
</dbReference>
<accession>A0A9D1KL88</accession>
<reference evidence="9" key="1">
    <citation type="submission" date="2020-10" db="EMBL/GenBank/DDBJ databases">
        <authorList>
            <person name="Gilroy R."/>
        </authorList>
    </citation>
    <scope>NUCLEOTIDE SEQUENCE</scope>
    <source>
        <strain evidence="9">CHK33-4379</strain>
    </source>
</reference>
<evidence type="ECO:0000256" key="4">
    <source>
        <dbReference type="HAMAP-Rule" id="MF_00171"/>
    </source>
</evidence>
<dbReference type="CDD" id="cd02570">
    <property type="entry name" value="PseudoU_synth_EcTruA"/>
    <property type="match status" value="1"/>
</dbReference>
<evidence type="ECO:0000256" key="1">
    <source>
        <dbReference type="ARBA" id="ARBA00009375"/>
    </source>
</evidence>
<evidence type="ECO:0000313" key="9">
    <source>
        <dbReference type="EMBL" id="HIT59197.1"/>
    </source>
</evidence>
<comment type="caution">
    <text evidence="9">The sequence shown here is derived from an EMBL/GenBank/DDBJ whole genome shotgun (WGS) entry which is preliminary data.</text>
</comment>
<evidence type="ECO:0000256" key="3">
    <source>
        <dbReference type="ARBA" id="ARBA00023235"/>
    </source>
</evidence>
<sequence length="245" mass="28019">MRNFMVTMSFRGTNYHGFQRQESDLKTIQGTVEEGIHRLLGEDAQINGCSRTDAGVHANEYVFSVMLESTINERGIIFGLNGVLPKDISITGCKIVRDDFHARYDCRGKEYVYLIHNSEIRSPFYEDTIYRSWYPIDEKKLDVACKDYIGTHDFKSFCSTDTDKNETVRTIFDFDVTRSGDIVRFRVTGDGFLYNMVRIMVGTLLFINDGKLELHSIPGIISACDRTKAGKTVPPHGLYLNKVFY</sequence>
<dbReference type="PANTHER" id="PTHR11142">
    <property type="entry name" value="PSEUDOURIDYLATE SYNTHASE"/>
    <property type="match status" value="1"/>
</dbReference>
<feature type="domain" description="Pseudouridine synthase I TruA alpha/beta" evidence="8">
    <location>
        <begin position="144"/>
        <end position="245"/>
    </location>
</feature>
<reference evidence="9" key="2">
    <citation type="journal article" date="2021" name="PeerJ">
        <title>Extensive microbial diversity within the chicken gut microbiome revealed by metagenomics and culture.</title>
        <authorList>
            <person name="Gilroy R."/>
            <person name="Ravi A."/>
            <person name="Getino M."/>
            <person name="Pursley I."/>
            <person name="Horton D.L."/>
            <person name="Alikhan N.F."/>
            <person name="Baker D."/>
            <person name="Gharbi K."/>
            <person name="Hall N."/>
            <person name="Watson M."/>
            <person name="Adriaenssens E.M."/>
            <person name="Foster-Nyarko E."/>
            <person name="Jarju S."/>
            <person name="Secka A."/>
            <person name="Antonio M."/>
            <person name="Oren A."/>
            <person name="Chaudhuri R.R."/>
            <person name="La Ragione R."/>
            <person name="Hildebrand F."/>
            <person name="Pallen M.J."/>
        </authorList>
    </citation>
    <scope>NUCLEOTIDE SEQUENCE</scope>
    <source>
        <strain evidence="9">CHK33-4379</strain>
    </source>
</reference>
<dbReference type="GO" id="GO:0031119">
    <property type="term" value="P:tRNA pseudouridine synthesis"/>
    <property type="evidence" value="ECO:0007669"/>
    <property type="project" value="UniProtKB-UniRule"/>
</dbReference>
<gene>
    <name evidence="4 9" type="primary">truA</name>
    <name evidence="9" type="ORF">IAC39_05770</name>
</gene>
<dbReference type="Proteomes" id="UP000824136">
    <property type="component" value="Unassembled WGS sequence"/>
</dbReference>
<comment type="similarity">
    <text evidence="1 4 7">Belongs to the tRNA pseudouridine synthase TruA family.</text>
</comment>
<dbReference type="Pfam" id="PF01416">
    <property type="entry name" value="PseudoU_synth_1"/>
    <property type="match status" value="2"/>
</dbReference>
<evidence type="ECO:0000256" key="7">
    <source>
        <dbReference type="RuleBase" id="RU003792"/>
    </source>
</evidence>
<evidence type="ECO:0000256" key="6">
    <source>
        <dbReference type="PIRSR" id="PIRSR001430-2"/>
    </source>
</evidence>
<evidence type="ECO:0000256" key="2">
    <source>
        <dbReference type="ARBA" id="ARBA00022694"/>
    </source>
</evidence>
<dbReference type="NCBIfam" id="TIGR00071">
    <property type="entry name" value="hisT_truA"/>
    <property type="match status" value="1"/>
</dbReference>
<proteinExistence type="inferred from homology"/>